<comment type="caution">
    <text evidence="1">The sequence shown here is derived from an EMBL/GenBank/DDBJ whole genome shotgun (WGS) entry which is preliminary data.</text>
</comment>
<keyword evidence="2" id="KW-1185">Reference proteome</keyword>
<proteinExistence type="predicted"/>
<dbReference type="EMBL" id="BROD01000001">
    <property type="protein sequence ID" value="GKX65303.1"/>
    <property type="molecule type" value="Genomic_DNA"/>
</dbReference>
<organism evidence="1 2">
    <name type="scientific">Inconstantimicrobium mannanitabidum</name>
    <dbReference type="NCBI Taxonomy" id="1604901"/>
    <lineage>
        <taxon>Bacteria</taxon>
        <taxon>Bacillati</taxon>
        <taxon>Bacillota</taxon>
        <taxon>Clostridia</taxon>
        <taxon>Eubacteriales</taxon>
        <taxon>Clostridiaceae</taxon>
        <taxon>Inconstantimicrobium</taxon>
    </lineage>
</organism>
<evidence type="ECO:0000313" key="1">
    <source>
        <dbReference type="EMBL" id="GKX65303.1"/>
    </source>
</evidence>
<dbReference type="Proteomes" id="UP001058074">
    <property type="component" value="Unassembled WGS sequence"/>
</dbReference>
<evidence type="ECO:0000313" key="2">
    <source>
        <dbReference type="Proteomes" id="UP001058074"/>
    </source>
</evidence>
<name>A0ACB5R7Y7_9CLOT</name>
<gene>
    <name evidence="1" type="ORF">rsdtw13_05610</name>
</gene>
<reference evidence="1" key="1">
    <citation type="journal article" date="2025" name="Int. J. Syst. Evol. Microbiol.">
        <title>Inconstantimicrobium mannanitabidum sp. nov., a novel member of the family Clostridiaceae isolated from anoxic soil under the treatment of reductive soil disinfestation.</title>
        <authorList>
            <person name="Ueki A."/>
            <person name="Tonouchi A."/>
            <person name="Honma S."/>
            <person name="Kaku N."/>
            <person name="Ueki K."/>
        </authorList>
    </citation>
    <scope>NUCLEOTIDE SEQUENCE</scope>
    <source>
        <strain evidence="1">TW13</strain>
    </source>
</reference>
<protein>
    <submittedName>
        <fullName evidence="1">Uncharacterized protein</fullName>
    </submittedName>
</protein>
<sequence length="137" mass="16203">MDMQFGYNSIDVYQLFKTLKRKGRLIYIKSLYVDCIFTISYIFVQNYILKFAMGKTILGTRWRILLSTAYLRGLFDIMENIFILTLLYKYKIKLPILVTMASCITIFKFIFLGIWVISIPLVLIVRLMMKKNAVEKI</sequence>
<accession>A0ACB5R7Y7</accession>